<organism evidence="3 4">
    <name type="scientific">Candidatus Methylobacter titanis</name>
    <dbReference type="NCBI Taxonomy" id="3053457"/>
    <lineage>
        <taxon>Bacteria</taxon>
        <taxon>Pseudomonadati</taxon>
        <taxon>Pseudomonadota</taxon>
        <taxon>Gammaproteobacteria</taxon>
        <taxon>Methylococcales</taxon>
        <taxon>Methylococcaceae</taxon>
        <taxon>Methylobacter</taxon>
    </lineage>
</organism>
<evidence type="ECO:0000256" key="1">
    <source>
        <dbReference type="PIRSR" id="PIRSR611757-1"/>
    </source>
</evidence>
<reference evidence="3" key="1">
    <citation type="submission" date="2023-01" db="EMBL/GenBank/DDBJ databases">
        <title>Biogeochemical cycle of methane in antarctic sediments.</title>
        <authorList>
            <person name="Roldan D.M."/>
            <person name="Menes R.J."/>
        </authorList>
    </citation>
    <scope>NUCLEOTIDE SEQUENCE [LARGE SCALE GENOMIC DNA]</scope>
    <source>
        <strain evidence="3">K-2018 MAG008</strain>
    </source>
</reference>
<evidence type="ECO:0000313" key="3">
    <source>
        <dbReference type="EMBL" id="MDI1230585.1"/>
    </source>
</evidence>
<accession>A0AA43Q2R9</accession>
<dbReference type="InterPro" id="IPR043426">
    <property type="entry name" value="MltB-like"/>
</dbReference>
<keyword evidence="4" id="KW-1185">Reference proteome</keyword>
<feature type="domain" description="Transglycosylase SLT" evidence="2">
    <location>
        <begin position="61"/>
        <end position="363"/>
    </location>
</feature>
<dbReference type="InterPro" id="IPR011757">
    <property type="entry name" value="Lytic_transglycosylase_MltB"/>
</dbReference>
<feature type="active site" evidence="1">
    <location>
        <position position="153"/>
    </location>
</feature>
<gene>
    <name evidence="3" type="primary">mltB</name>
    <name evidence="3" type="ORF">PSU93_05485</name>
</gene>
<name>A0AA43Q2R9_9GAMM</name>
<dbReference type="Gene3D" id="1.10.530.10">
    <property type="match status" value="1"/>
</dbReference>
<dbReference type="PROSITE" id="PS51257">
    <property type="entry name" value="PROKAR_LIPOPROTEIN"/>
    <property type="match status" value="1"/>
</dbReference>
<dbReference type="FunFam" id="1.10.8.350:FF:000001">
    <property type="entry name" value="Lytic murein transglycosylase B"/>
    <property type="match status" value="1"/>
</dbReference>
<sequence>MNLKSTLTPIVLGCACLSVISCVSEQTTPTPDSYQHPVGAAASAPAHTPYQRPVGKEAEAMNIFIEQMATKHQFDKSELDDWFETVQIKQDIIKRISSPSEAMPWYKYRKIFLTEARINAGVQFWRDNASALAAAEQQYGVPAEIITAIIGVETLFGKNTGNHRVIDALSTLAFAYPPRSKFFVSELENFLLLCRDEHIHPTEPLGSYAGAMGLPQFMPSSFRAYAVDFDNDNRRDIWHNNSDVIASIGNYFAKHHWQAGKTIAVPVTAKDEASAPANAPRLRPVGENYKSALNKDLKPNLSLTELESLNLILSRQLPLDSKVKLLNFELQQGEELWAALDNFYVITRYNHSPLYAMAVYQLSLSILDKKGSYP</sequence>
<dbReference type="AlphaFoldDB" id="A0AA43Q2R9"/>
<dbReference type="PANTHER" id="PTHR30163:SF9">
    <property type="entry name" value="MEMBRANE-BOUND LYTIC MUREIN TRANSGLYCOSYLASE B"/>
    <property type="match status" value="1"/>
</dbReference>
<protein>
    <submittedName>
        <fullName evidence="3">Lytic murein transglycosylase B</fullName>
    </submittedName>
</protein>
<dbReference type="EMBL" id="JAQSDF010000011">
    <property type="protein sequence ID" value="MDI1230585.1"/>
    <property type="molecule type" value="Genomic_DNA"/>
</dbReference>
<dbReference type="Proteomes" id="UP001160519">
    <property type="component" value="Unassembled WGS sequence"/>
</dbReference>
<dbReference type="Pfam" id="PF13406">
    <property type="entry name" value="SLT_2"/>
    <property type="match status" value="1"/>
</dbReference>
<evidence type="ECO:0000313" key="4">
    <source>
        <dbReference type="Proteomes" id="UP001160519"/>
    </source>
</evidence>
<dbReference type="SUPFAM" id="SSF53955">
    <property type="entry name" value="Lysozyme-like"/>
    <property type="match status" value="1"/>
</dbReference>
<evidence type="ECO:0000259" key="2">
    <source>
        <dbReference type="Pfam" id="PF13406"/>
    </source>
</evidence>
<dbReference type="NCBIfam" id="TIGR02282">
    <property type="entry name" value="MltB"/>
    <property type="match status" value="1"/>
</dbReference>
<dbReference type="InterPro" id="IPR023346">
    <property type="entry name" value="Lysozyme-like_dom_sf"/>
</dbReference>
<dbReference type="PANTHER" id="PTHR30163">
    <property type="entry name" value="MEMBRANE-BOUND LYTIC MUREIN TRANSGLYCOSYLASE B"/>
    <property type="match status" value="1"/>
</dbReference>
<proteinExistence type="predicted"/>
<dbReference type="GO" id="GO:0008933">
    <property type="term" value="F:peptidoglycan lytic transglycosylase activity"/>
    <property type="evidence" value="ECO:0007669"/>
    <property type="project" value="TreeGrafter"/>
</dbReference>
<comment type="caution">
    <text evidence="3">The sequence shown here is derived from an EMBL/GenBank/DDBJ whole genome shotgun (WGS) entry which is preliminary data.</text>
</comment>
<dbReference type="Gene3D" id="1.10.8.350">
    <property type="entry name" value="Bacterial muramidase"/>
    <property type="match status" value="1"/>
</dbReference>
<dbReference type="GO" id="GO:0009253">
    <property type="term" value="P:peptidoglycan catabolic process"/>
    <property type="evidence" value="ECO:0007669"/>
    <property type="project" value="TreeGrafter"/>
</dbReference>
<dbReference type="CDD" id="cd13399">
    <property type="entry name" value="Slt35-like"/>
    <property type="match status" value="1"/>
</dbReference>
<dbReference type="InterPro" id="IPR031304">
    <property type="entry name" value="SLT_2"/>
</dbReference>